<dbReference type="PROSITE" id="PS51257">
    <property type="entry name" value="PROKAR_LIPOPROTEIN"/>
    <property type="match status" value="1"/>
</dbReference>
<protein>
    <recommendedName>
        <fullName evidence="3">Lipoprotein</fullName>
    </recommendedName>
</protein>
<comment type="caution">
    <text evidence="1">The sequence shown here is derived from an EMBL/GenBank/DDBJ whole genome shotgun (WGS) entry which is preliminary data.</text>
</comment>
<dbReference type="EMBL" id="AWGB01000014">
    <property type="protein sequence ID" value="ESQ92278.1"/>
    <property type="molecule type" value="Genomic_DNA"/>
</dbReference>
<sequence length="281" mass="30251">MMNLRLYIVLAALGLSGCDRITDLLEKPETGPTRVIPAPLGDGDIRLYPPLADAKDQTPAAQVRSGDCAKTVCFQWVRKHWKPLPKTDVKAEAYLSVMMPSGSDYSPDLWRPVDSTGKRVLVSAAGVDGVARGLFDGLRIGLQDASGATYFTAYSVESGALLKARGLCTRDMATDAGNPAKAGCAEKVGPDRYILPFNGDVVIASGKVWLLHRRPDRSSNRVDLFDLPRGPAVCLPGLIIDTEGKWMGTPEAALSPDLFVSRSRPSADYEAHKAKLLKACP</sequence>
<keyword evidence="2" id="KW-1185">Reference proteome</keyword>
<evidence type="ECO:0000313" key="1">
    <source>
        <dbReference type="EMBL" id="ESQ92278.1"/>
    </source>
</evidence>
<evidence type="ECO:0000313" key="2">
    <source>
        <dbReference type="Proteomes" id="UP000017837"/>
    </source>
</evidence>
<dbReference type="AlphaFoldDB" id="V4RLX5"/>
<dbReference type="PATRIC" id="fig|1121022.4.peg.1799"/>
<dbReference type="Proteomes" id="UP000017837">
    <property type="component" value="Unassembled WGS sequence"/>
</dbReference>
<reference evidence="1 2" key="1">
    <citation type="journal article" date="2014" name="Nature">
        <title>Sequential evolution of bacterial morphology by co-option of a developmental regulator.</title>
        <authorList>
            <person name="Jiang C."/>
            <person name="Brown P.J."/>
            <person name="Ducret A."/>
            <person name="Brun Y.V."/>
        </authorList>
    </citation>
    <scope>NUCLEOTIDE SEQUENCE [LARGE SCALE GENOMIC DNA]</scope>
    <source>
        <strain evidence="1 2">DSM 16100</strain>
    </source>
</reference>
<name>V4RLX5_9CAUL</name>
<evidence type="ECO:0008006" key="3">
    <source>
        <dbReference type="Google" id="ProtNLM"/>
    </source>
</evidence>
<proteinExistence type="predicted"/>
<accession>V4RLX5</accession>
<gene>
    <name evidence="1" type="ORF">ABENE_08935</name>
</gene>
<organism evidence="1 2">
    <name type="scientific">Asticcacaulis benevestitus DSM 16100 = ATCC BAA-896</name>
    <dbReference type="NCBI Taxonomy" id="1121022"/>
    <lineage>
        <taxon>Bacteria</taxon>
        <taxon>Pseudomonadati</taxon>
        <taxon>Pseudomonadota</taxon>
        <taxon>Alphaproteobacteria</taxon>
        <taxon>Caulobacterales</taxon>
        <taxon>Caulobacteraceae</taxon>
        <taxon>Asticcacaulis</taxon>
    </lineage>
</organism>